<proteinExistence type="predicted"/>
<dbReference type="AlphaFoldDB" id="A0A164IQB6"/>
<sequence length="79" mass="8949">MISHTSPRPAEPDDVMIRVHWDNVGGECMDLFFRACASAARRFAHSFNTTHEQDTVTVSDQVSPSCSARLPYERNWLVP</sequence>
<evidence type="ECO:0000313" key="2">
    <source>
        <dbReference type="Proteomes" id="UP000076512"/>
    </source>
</evidence>
<reference evidence="1 2" key="1">
    <citation type="submission" date="2016-04" db="EMBL/GenBank/DDBJ databases">
        <authorList>
            <person name="Evans L.H."/>
            <person name="Alamgir A."/>
            <person name="Owens N."/>
            <person name="Weber N.D."/>
            <person name="Virtaneva K."/>
            <person name="Barbian K."/>
            <person name="Babar A."/>
            <person name="Rosenke K."/>
        </authorList>
    </citation>
    <scope>NUCLEOTIDE SEQUENCE [LARGE SCALE GENOMIC DNA]</scope>
    <source>
        <strain evidence="1 2">IFM 0406</strain>
    </source>
</reference>
<organism evidence="1 2">
    <name type="scientific">Nocardia terpenica</name>
    <dbReference type="NCBI Taxonomy" id="455432"/>
    <lineage>
        <taxon>Bacteria</taxon>
        <taxon>Bacillati</taxon>
        <taxon>Actinomycetota</taxon>
        <taxon>Actinomycetes</taxon>
        <taxon>Mycobacteriales</taxon>
        <taxon>Nocardiaceae</taxon>
        <taxon>Nocardia</taxon>
    </lineage>
</organism>
<dbReference type="Proteomes" id="UP000076512">
    <property type="component" value="Unassembled WGS sequence"/>
</dbReference>
<gene>
    <name evidence="1" type="ORF">AWN90_07720</name>
</gene>
<dbReference type="EMBL" id="LWGR01000019">
    <property type="protein sequence ID" value="KZM69654.1"/>
    <property type="molecule type" value="Genomic_DNA"/>
</dbReference>
<name>A0A164IQB6_9NOCA</name>
<comment type="caution">
    <text evidence="1">The sequence shown here is derived from an EMBL/GenBank/DDBJ whole genome shotgun (WGS) entry which is preliminary data.</text>
</comment>
<keyword evidence="2" id="KW-1185">Reference proteome</keyword>
<accession>A0A164IQB6</accession>
<evidence type="ECO:0000313" key="1">
    <source>
        <dbReference type="EMBL" id="KZM69654.1"/>
    </source>
</evidence>
<protein>
    <submittedName>
        <fullName evidence="1">Uncharacterized protein</fullName>
    </submittedName>
</protein>